<proteinExistence type="predicted"/>
<dbReference type="AlphaFoldDB" id="A0AAD4ZJL3"/>
<gene>
    <name evidence="2" type="ORF">L3X38_002049</name>
</gene>
<name>A0AAD4ZJL3_PRUDU</name>
<dbReference type="Proteomes" id="UP001054821">
    <property type="component" value="Chromosome 1"/>
</dbReference>
<reference evidence="2 3" key="1">
    <citation type="journal article" date="2022" name="G3 (Bethesda)">
        <title>Whole-genome sequence and methylome profiling of the almond [Prunus dulcis (Mill.) D.A. Webb] cultivar 'Nonpareil'.</title>
        <authorList>
            <person name="D'Amico-Willman K.M."/>
            <person name="Ouma W.Z."/>
            <person name="Meulia T."/>
            <person name="Sideli G.M."/>
            <person name="Gradziel T.M."/>
            <person name="Fresnedo-Ramirez J."/>
        </authorList>
    </citation>
    <scope>NUCLEOTIDE SEQUENCE [LARGE SCALE GENOMIC DNA]</scope>
    <source>
        <strain evidence="2">Clone GOH B32 T37-40</strain>
    </source>
</reference>
<protein>
    <submittedName>
        <fullName evidence="2">Uncharacterized protein</fullName>
    </submittedName>
</protein>
<evidence type="ECO:0000313" key="2">
    <source>
        <dbReference type="EMBL" id="KAI5349162.1"/>
    </source>
</evidence>
<sequence length="84" mass="8328">MEASGTEGEEGCDGAGTTVVSEGKMGAAVSKEAVRSGGVEGDEGRGEGRSGDIHGGDDKSDKGRGKTGGGGSVGEEEGRVWKER</sequence>
<dbReference type="EMBL" id="JAJFAZ020000001">
    <property type="protein sequence ID" value="KAI5349162.1"/>
    <property type="molecule type" value="Genomic_DNA"/>
</dbReference>
<evidence type="ECO:0000313" key="3">
    <source>
        <dbReference type="Proteomes" id="UP001054821"/>
    </source>
</evidence>
<feature type="compositionally biased region" description="Basic and acidic residues" evidence="1">
    <location>
        <begin position="42"/>
        <end position="64"/>
    </location>
</feature>
<keyword evidence="3" id="KW-1185">Reference proteome</keyword>
<comment type="caution">
    <text evidence="2">The sequence shown here is derived from an EMBL/GenBank/DDBJ whole genome shotgun (WGS) entry which is preliminary data.</text>
</comment>
<evidence type="ECO:0000256" key="1">
    <source>
        <dbReference type="SAM" id="MobiDB-lite"/>
    </source>
</evidence>
<organism evidence="2 3">
    <name type="scientific">Prunus dulcis</name>
    <name type="common">Almond</name>
    <name type="synonym">Amygdalus dulcis</name>
    <dbReference type="NCBI Taxonomy" id="3755"/>
    <lineage>
        <taxon>Eukaryota</taxon>
        <taxon>Viridiplantae</taxon>
        <taxon>Streptophyta</taxon>
        <taxon>Embryophyta</taxon>
        <taxon>Tracheophyta</taxon>
        <taxon>Spermatophyta</taxon>
        <taxon>Magnoliopsida</taxon>
        <taxon>eudicotyledons</taxon>
        <taxon>Gunneridae</taxon>
        <taxon>Pentapetalae</taxon>
        <taxon>rosids</taxon>
        <taxon>fabids</taxon>
        <taxon>Rosales</taxon>
        <taxon>Rosaceae</taxon>
        <taxon>Amygdaloideae</taxon>
        <taxon>Amygdaleae</taxon>
        <taxon>Prunus</taxon>
    </lineage>
</organism>
<accession>A0AAD4ZJL3</accession>
<feature type="region of interest" description="Disordered" evidence="1">
    <location>
        <begin position="1"/>
        <end position="84"/>
    </location>
</feature>